<dbReference type="GO" id="GO:0003677">
    <property type="term" value="F:DNA binding"/>
    <property type="evidence" value="ECO:0007669"/>
    <property type="project" value="UniProtKB-KW"/>
</dbReference>
<dbReference type="GO" id="GO:0005634">
    <property type="term" value="C:nucleus"/>
    <property type="evidence" value="ECO:0007669"/>
    <property type="project" value="TreeGrafter"/>
</dbReference>
<dbReference type="InParanoid" id="A0A0D2A1F1"/>
<gene>
    <name evidence="9" type="ORF">PV09_08326</name>
</gene>
<dbReference type="VEuPathDB" id="FungiDB:PV09_08326"/>
<dbReference type="SMART" id="SM00530">
    <property type="entry name" value="HTH_XRE"/>
    <property type="match status" value="1"/>
</dbReference>
<reference evidence="9 10" key="1">
    <citation type="submission" date="2015-01" db="EMBL/GenBank/DDBJ databases">
        <title>The Genome Sequence of Ochroconis gallopava CBS43764.</title>
        <authorList>
            <consortium name="The Broad Institute Genomics Platform"/>
            <person name="Cuomo C."/>
            <person name="de Hoog S."/>
            <person name="Gorbushina A."/>
            <person name="Stielow B."/>
            <person name="Teixiera M."/>
            <person name="Abouelleil A."/>
            <person name="Chapman S.B."/>
            <person name="Priest M."/>
            <person name="Young S.K."/>
            <person name="Wortman J."/>
            <person name="Nusbaum C."/>
            <person name="Birren B."/>
        </authorList>
    </citation>
    <scope>NUCLEOTIDE SEQUENCE [LARGE SCALE GENOMIC DNA]</scope>
    <source>
        <strain evidence="9 10">CBS 43764</strain>
    </source>
</reference>
<evidence type="ECO:0000256" key="4">
    <source>
        <dbReference type="ARBA" id="ARBA00023125"/>
    </source>
</evidence>
<dbReference type="PANTHER" id="PTHR10245:SF15">
    <property type="entry name" value="ENDOTHELIAL DIFFERENTIATION-RELATED FACTOR 1"/>
    <property type="match status" value="1"/>
</dbReference>
<evidence type="ECO:0000313" key="9">
    <source>
        <dbReference type="EMBL" id="KIW00150.1"/>
    </source>
</evidence>
<dbReference type="GeneID" id="27316299"/>
<dbReference type="InterPro" id="IPR001387">
    <property type="entry name" value="Cro/C1-type_HTH"/>
</dbReference>
<dbReference type="RefSeq" id="XP_016210019.1">
    <property type="nucleotide sequence ID" value="XM_016362202.1"/>
</dbReference>
<feature type="domain" description="HTH cro/C1-type" evidence="8">
    <location>
        <begin position="101"/>
        <end position="143"/>
    </location>
</feature>
<dbReference type="PANTHER" id="PTHR10245">
    <property type="entry name" value="ENDOTHELIAL DIFFERENTIATION-RELATED FACTOR 1 MULTIPROTEIN BRIDGING FACTOR 1"/>
    <property type="match status" value="1"/>
</dbReference>
<dbReference type="STRING" id="253628.A0A0D2A1F1"/>
<dbReference type="AlphaFoldDB" id="A0A0D2A1F1"/>
<proteinExistence type="inferred from homology"/>
<evidence type="ECO:0000259" key="8">
    <source>
        <dbReference type="PROSITE" id="PS50943"/>
    </source>
</evidence>
<evidence type="ECO:0000256" key="6">
    <source>
        <dbReference type="ARBA" id="ARBA00035107"/>
    </source>
</evidence>
<evidence type="ECO:0000256" key="2">
    <source>
        <dbReference type="ARBA" id="ARBA00014317"/>
    </source>
</evidence>
<comment type="function">
    <text evidence="6">Transcriptional coactivator that stimulates GCN4-dependent transcriptional activity by bridging the DNA-binding region of GCN4 and TBP (SPT15), thereby recruiting TBP to GCN4-bound promoters. Involved in induction of the ribosome quality control (RQC) pathway; a pathway that degrades nascent peptide chains during problematic translation. Required to prevent stalled ribosomes from frameshifting.</text>
</comment>
<dbReference type="FunCoup" id="A0A0D2A1F1">
    <property type="interactions" value="741"/>
</dbReference>
<keyword evidence="5" id="KW-0804">Transcription</keyword>
<evidence type="ECO:0000313" key="10">
    <source>
        <dbReference type="Proteomes" id="UP000053259"/>
    </source>
</evidence>
<evidence type="ECO:0000256" key="5">
    <source>
        <dbReference type="ARBA" id="ARBA00023163"/>
    </source>
</evidence>
<keyword evidence="4" id="KW-0238">DNA-binding</keyword>
<feature type="region of interest" description="Disordered" evidence="7">
    <location>
        <begin position="1"/>
        <end position="33"/>
    </location>
</feature>
<feature type="region of interest" description="Disordered" evidence="7">
    <location>
        <begin position="90"/>
        <end position="110"/>
    </location>
</feature>
<dbReference type="Pfam" id="PF01381">
    <property type="entry name" value="HTH_3"/>
    <property type="match status" value="1"/>
</dbReference>
<comment type="similarity">
    <text evidence="1">Belongs to the MBF1 family.</text>
</comment>
<evidence type="ECO:0000256" key="1">
    <source>
        <dbReference type="ARBA" id="ARBA00009802"/>
    </source>
</evidence>
<sequence>MSDDWDSVTKIGSRVRGGPSAPKEKVIKGEAALNAARRTGAPIITEKKFTTANQNKGVEGQHLTKVDRSDDIIKPKTVGTEVGNAIKKARAEAKNDKGQPMTQKDLATKINQTPTVVADFERGTAAPNEKILSDMERVLKVYLRGKNIGEPKVFGKKKT</sequence>
<evidence type="ECO:0000256" key="3">
    <source>
        <dbReference type="ARBA" id="ARBA00023015"/>
    </source>
</evidence>
<dbReference type="InterPro" id="IPR010982">
    <property type="entry name" value="Lambda_DNA-bd_dom_sf"/>
</dbReference>
<dbReference type="SUPFAM" id="SSF47413">
    <property type="entry name" value="lambda repressor-like DNA-binding domains"/>
    <property type="match status" value="1"/>
</dbReference>
<keyword evidence="3" id="KW-0805">Transcription regulation</keyword>
<dbReference type="InterPro" id="IPR013729">
    <property type="entry name" value="MBF1_N"/>
</dbReference>
<dbReference type="Proteomes" id="UP000053259">
    <property type="component" value="Unassembled WGS sequence"/>
</dbReference>
<dbReference type="CDD" id="cd00093">
    <property type="entry name" value="HTH_XRE"/>
    <property type="match status" value="1"/>
</dbReference>
<dbReference type="OrthoDB" id="10253401at2759"/>
<protein>
    <recommendedName>
        <fullName evidence="2">Multiprotein-bridging factor 1</fullName>
    </recommendedName>
</protein>
<organism evidence="9 10">
    <name type="scientific">Verruconis gallopava</name>
    <dbReference type="NCBI Taxonomy" id="253628"/>
    <lineage>
        <taxon>Eukaryota</taxon>
        <taxon>Fungi</taxon>
        <taxon>Dikarya</taxon>
        <taxon>Ascomycota</taxon>
        <taxon>Pezizomycotina</taxon>
        <taxon>Dothideomycetes</taxon>
        <taxon>Pleosporomycetidae</taxon>
        <taxon>Venturiales</taxon>
        <taxon>Sympoventuriaceae</taxon>
        <taxon>Verruconis</taxon>
    </lineage>
</organism>
<accession>A0A0D2A1F1</accession>
<dbReference type="EMBL" id="KN847567">
    <property type="protein sequence ID" value="KIW00150.1"/>
    <property type="molecule type" value="Genomic_DNA"/>
</dbReference>
<dbReference type="Gene3D" id="1.10.260.40">
    <property type="entry name" value="lambda repressor-like DNA-binding domains"/>
    <property type="match status" value="1"/>
</dbReference>
<dbReference type="PROSITE" id="PS50943">
    <property type="entry name" value="HTH_CROC1"/>
    <property type="match status" value="1"/>
</dbReference>
<keyword evidence="10" id="KW-1185">Reference proteome</keyword>
<dbReference type="Pfam" id="PF08523">
    <property type="entry name" value="MBF1"/>
    <property type="match status" value="1"/>
</dbReference>
<dbReference type="HOGENOM" id="CLU_112609_0_1_1"/>
<name>A0A0D2A1F1_9PEZI</name>
<evidence type="ECO:0000256" key="7">
    <source>
        <dbReference type="SAM" id="MobiDB-lite"/>
    </source>
</evidence>